<reference evidence="1" key="1">
    <citation type="submission" date="2021-02" db="EMBL/GenBank/DDBJ databases">
        <title>Genome sequence Cadophora malorum strain M34.</title>
        <authorList>
            <person name="Stefanovic E."/>
            <person name="Vu D."/>
            <person name="Scully C."/>
            <person name="Dijksterhuis J."/>
            <person name="Roader J."/>
            <person name="Houbraken J."/>
        </authorList>
    </citation>
    <scope>NUCLEOTIDE SEQUENCE</scope>
    <source>
        <strain evidence="1">M34</strain>
    </source>
</reference>
<evidence type="ECO:0000313" key="1">
    <source>
        <dbReference type="EMBL" id="KAG4413710.1"/>
    </source>
</evidence>
<keyword evidence="2" id="KW-1185">Reference proteome</keyword>
<name>A0A8H7W1K1_9HELO</name>
<dbReference type="OrthoDB" id="5331193at2759"/>
<proteinExistence type="predicted"/>
<evidence type="ECO:0000313" key="2">
    <source>
        <dbReference type="Proteomes" id="UP000664132"/>
    </source>
</evidence>
<organism evidence="1 2">
    <name type="scientific">Cadophora malorum</name>
    <dbReference type="NCBI Taxonomy" id="108018"/>
    <lineage>
        <taxon>Eukaryota</taxon>
        <taxon>Fungi</taxon>
        <taxon>Dikarya</taxon>
        <taxon>Ascomycota</taxon>
        <taxon>Pezizomycotina</taxon>
        <taxon>Leotiomycetes</taxon>
        <taxon>Helotiales</taxon>
        <taxon>Ploettnerulaceae</taxon>
        <taxon>Cadophora</taxon>
    </lineage>
</organism>
<dbReference type="AlphaFoldDB" id="A0A8H7W1K1"/>
<dbReference type="Proteomes" id="UP000664132">
    <property type="component" value="Unassembled WGS sequence"/>
</dbReference>
<dbReference type="EMBL" id="JAFJYH010000299">
    <property type="protein sequence ID" value="KAG4413710.1"/>
    <property type="molecule type" value="Genomic_DNA"/>
</dbReference>
<comment type="caution">
    <text evidence="1">The sequence shown here is derived from an EMBL/GenBank/DDBJ whole genome shotgun (WGS) entry which is preliminary data.</text>
</comment>
<accession>A0A8H7W1K1</accession>
<gene>
    <name evidence="1" type="ORF">IFR04_013145</name>
</gene>
<protein>
    <submittedName>
        <fullName evidence="1">Uncharacterized protein</fullName>
    </submittedName>
</protein>
<sequence length="133" mass="15469">MISTGLDDSGAVSTFRKEVYRRFLSSADYALAFRQETLVLTSWIGILDRIRSYAKECPKWKVAASKVWEDFFQEEVKETLCVCGKQGKTRFTDHFKGNHMWQVGRSQKRKVGIDDEKVDTVEEQRPTRVSKRL</sequence>